<dbReference type="GO" id="GO:0005886">
    <property type="term" value="C:plasma membrane"/>
    <property type="evidence" value="ECO:0007669"/>
    <property type="project" value="UniProtKB-SubCell"/>
</dbReference>
<keyword evidence="3 8" id="KW-0813">Transport</keyword>
<feature type="transmembrane region" description="Helical" evidence="8">
    <location>
        <begin position="116"/>
        <end position="142"/>
    </location>
</feature>
<dbReference type="GO" id="GO:0015920">
    <property type="term" value="P:lipopolysaccharide transport"/>
    <property type="evidence" value="ECO:0007669"/>
    <property type="project" value="TreeGrafter"/>
</dbReference>
<evidence type="ECO:0000256" key="4">
    <source>
        <dbReference type="ARBA" id="ARBA00022475"/>
    </source>
</evidence>
<evidence type="ECO:0000256" key="1">
    <source>
        <dbReference type="ARBA" id="ARBA00004651"/>
    </source>
</evidence>
<comment type="similarity">
    <text evidence="2 8">Belongs to the ABC-2 integral membrane protein family.</text>
</comment>
<dbReference type="PANTHER" id="PTHR30413:SF10">
    <property type="entry name" value="CAPSULE POLYSACCHARIDE EXPORT INNER-MEMBRANE PROTEIN CTRC"/>
    <property type="match status" value="1"/>
</dbReference>
<dbReference type="InterPro" id="IPR013525">
    <property type="entry name" value="ABC2_TM"/>
</dbReference>
<evidence type="ECO:0000259" key="9">
    <source>
        <dbReference type="PROSITE" id="PS51012"/>
    </source>
</evidence>
<feature type="transmembrane region" description="Helical" evidence="8">
    <location>
        <begin position="185"/>
        <end position="203"/>
    </location>
</feature>
<gene>
    <name evidence="10" type="ORF">APZ18_13940</name>
</gene>
<dbReference type="RefSeq" id="WP_055946062.1">
    <property type="nucleotide sequence ID" value="NZ_JAQDCV010000003.1"/>
</dbReference>
<proteinExistence type="inferred from homology"/>
<dbReference type="Pfam" id="PF01061">
    <property type="entry name" value="ABC2_membrane"/>
    <property type="match status" value="1"/>
</dbReference>
<dbReference type="AlphaFoldDB" id="A0AAW3JN98"/>
<evidence type="ECO:0000256" key="3">
    <source>
        <dbReference type="ARBA" id="ARBA00022448"/>
    </source>
</evidence>
<feature type="domain" description="ABC transmembrane type-2" evidence="9">
    <location>
        <begin position="41"/>
        <end position="267"/>
    </location>
</feature>
<keyword evidence="4 8" id="KW-1003">Cell membrane</keyword>
<evidence type="ECO:0000313" key="10">
    <source>
        <dbReference type="EMBL" id="KQC84398.1"/>
    </source>
</evidence>
<dbReference type="Proteomes" id="UP000050833">
    <property type="component" value="Unassembled WGS sequence"/>
</dbReference>
<evidence type="ECO:0000313" key="11">
    <source>
        <dbReference type="Proteomes" id="UP000050833"/>
    </source>
</evidence>
<dbReference type="GO" id="GO:0140359">
    <property type="term" value="F:ABC-type transporter activity"/>
    <property type="evidence" value="ECO:0007669"/>
    <property type="project" value="InterPro"/>
</dbReference>
<evidence type="ECO:0000256" key="5">
    <source>
        <dbReference type="ARBA" id="ARBA00022692"/>
    </source>
</evidence>
<dbReference type="PROSITE" id="PS51012">
    <property type="entry name" value="ABC_TM2"/>
    <property type="match status" value="1"/>
</dbReference>
<dbReference type="EMBL" id="LLKB01000006">
    <property type="protein sequence ID" value="KQC84398.1"/>
    <property type="molecule type" value="Genomic_DNA"/>
</dbReference>
<keyword evidence="5 8" id="KW-0812">Transmembrane</keyword>
<keyword evidence="7 8" id="KW-0472">Membrane</keyword>
<sequence length="275" mass="32403">MEKTKRLPAAIGILKENYKSRKMIFKLAKNDFKTKYAGSYLGIIWAFVQPIMTILLYWFVFQVGFRSQPYGDYPFVLWLTAGLVPWFFFSDAWNGATNSMLEYSFLVKKVVFDIGILPVIKIFSAFFVNIFFSLFMVVLFMVNGYMPTMHTLQLIYCLICIIALCGAMSYFTSSIIVFIRDLGHLLGIVLQVLMWMTPIMWNIQMVQGRFPWLVNLLKLNPVFYIVQGYRDAMFAEKWFWERPIWTIYFWVLVLFIYIAGTHVFQKLRPHFADVL</sequence>
<keyword evidence="6 8" id="KW-1133">Transmembrane helix</keyword>
<reference evidence="10 11" key="1">
    <citation type="submission" date="2015-10" db="EMBL/GenBank/DDBJ databases">
        <title>Butyribacter intestini gen. nov., sp. nov., a butyric acid-producing bacterium of the family Lachnospiraceae isolated from the human faeces.</title>
        <authorList>
            <person name="Zou Y."/>
            <person name="Xue W."/>
            <person name="Luo G."/>
            <person name="Lv M."/>
        </authorList>
    </citation>
    <scope>NUCLEOTIDE SEQUENCE [LARGE SCALE GENOMIC DNA]</scope>
    <source>
        <strain evidence="10 11">TF01-11</strain>
    </source>
</reference>
<evidence type="ECO:0000256" key="6">
    <source>
        <dbReference type="ARBA" id="ARBA00022989"/>
    </source>
</evidence>
<evidence type="ECO:0000256" key="2">
    <source>
        <dbReference type="ARBA" id="ARBA00007783"/>
    </source>
</evidence>
<dbReference type="InterPro" id="IPR047817">
    <property type="entry name" value="ABC2_TM_bact-type"/>
</dbReference>
<name>A0AAW3JN98_9FIRM</name>
<accession>A0AAW3JN98</accession>
<feature type="transmembrane region" description="Helical" evidence="8">
    <location>
        <begin position="154"/>
        <end position="179"/>
    </location>
</feature>
<comment type="caution">
    <text evidence="10">The sequence shown here is derived from an EMBL/GenBank/DDBJ whole genome shotgun (WGS) entry which is preliminary data.</text>
</comment>
<evidence type="ECO:0000256" key="8">
    <source>
        <dbReference type="RuleBase" id="RU361157"/>
    </source>
</evidence>
<feature type="transmembrane region" description="Helical" evidence="8">
    <location>
        <begin position="247"/>
        <end position="264"/>
    </location>
</feature>
<keyword evidence="11" id="KW-1185">Reference proteome</keyword>
<dbReference type="PANTHER" id="PTHR30413">
    <property type="entry name" value="INNER MEMBRANE TRANSPORT PERMEASE"/>
    <property type="match status" value="1"/>
</dbReference>
<feature type="transmembrane region" description="Helical" evidence="8">
    <location>
        <begin position="73"/>
        <end position="96"/>
    </location>
</feature>
<organism evidence="10 11">
    <name type="scientific">Butyribacter intestini</name>
    <dbReference type="NCBI Taxonomy" id="1703332"/>
    <lineage>
        <taxon>Bacteria</taxon>
        <taxon>Bacillati</taxon>
        <taxon>Bacillota</taxon>
        <taxon>Clostridia</taxon>
        <taxon>Lachnospirales</taxon>
        <taxon>Lachnospiraceae</taxon>
        <taxon>Butyribacter</taxon>
    </lineage>
</organism>
<feature type="transmembrane region" description="Helical" evidence="8">
    <location>
        <begin position="40"/>
        <end position="61"/>
    </location>
</feature>
<protein>
    <recommendedName>
        <fullName evidence="8">Transport permease protein</fullName>
    </recommendedName>
</protein>
<evidence type="ECO:0000256" key="7">
    <source>
        <dbReference type="ARBA" id="ARBA00023136"/>
    </source>
</evidence>
<comment type="subcellular location">
    <subcellularLocation>
        <location evidence="1 8">Cell membrane</location>
        <topology evidence="1 8">Multi-pass membrane protein</topology>
    </subcellularLocation>
</comment>